<keyword evidence="9" id="KW-1185">Reference proteome</keyword>
<feature type="region of interest" description="Disordered" evidence="6">
    <location>
        <begin position="157"/>
        <end position="206"/>
    </location>
</feature>
<feature type="compositionally biased region" description="Basic residues" evidence="6">
    <location>
        <begin position="160"/>
        <end position="172"/>
    </location>
</feature>
<dbReference type="CDD" id="cd08373">
    <property type="entry name" value="C2A_Ferlin"/>
    <property type="match status" value="1"/>
</dbReference>
<dbReference type="Proteomes" id="UP000838412">
    <property type="component" value="Chromosome 2"/>
</dbReference>
<feature type="domain" description="C2" evidence="7">
    <location>
        <begin position="239"/>
        <end position="337"/>
    </location>
</feature>
<keyword evidence="4" id="KW-1133">Transmembrane helix</keyword>
<dbReference type="InterPro" id="IPR037720">
    <property type="entry name" value="C2B_Ferlin"/>
</dbReference>
<evidence type="ECO:0000313" key="8">
    <source>
        <dbReference type="EMBL" id="CAH1252871.1"/>
    </source>
</evidence>
<dbReference type="InterPro" id="IPR000008">
    <property type="entry name" value="C2_dom"/>
</dbReference>
<evidence type="ECO:0000313" key="9">
    <source>
        <dbReference type="Proteomes" id="UP000838412"/>
    </source>
</evidence>
<feature type="domain" description="C2" evidence="7">
    <location>
        <begin position="2"/>
        <end position="97"/>
    </location>
</feature>
<feature type="non-terminal residue" evidence="8">
    <location>
        <position position="1"/>
    </location>
</feature>
<dbReference type="GO" id="GO:0007009">
    <property type="term" value="P:plasma membrane organization"/>
    <property type="evidence" value="ECO:0007669"/>
    <property type="project" value="TreeGrafter"/>
</dbReference>
<gene>
    <name evidence="8" type="primary">OTOF</name>
    <name evidence="8" type="ORF">BLAG_LOCUS12823</name>
</gene>
<evidence type="ECO:0000259" key="7">
    <source>
        <dbReference type="SMART" id="SM00239"/>
    </source>
</evidence>
<keyword evidence="3" id="KW-0677">Repeat</keyword>
<dbReference type="SUPFAM" id="SSF49562">
    <property type="entry name" value="C2 domain (Calcium/lipid-binding domain, CaLB)"/>
    <property type="match status" value="2"/>
</dbReference>
<evidence type="ECO:0000256" key="2">
    <source>
        <dbReference type="ARBA" id="ARBA00022692"/>
    </source>
</evidence>
<evidence type="ECO:0000256" key="3">
    <source>
        <dbReference type="ARBA" id="ARBA00022737"/>
    </source>
</evidence>
<dbReference type="AlphaFoldDB" id="A0A8J9ZE16"/>
<dbReference type="PANTHER" id="PTHR12546:SF60">
    <property type="entry name" value="MISFIRE, ISOFORM F"/>
    <property type="match status" value="1"/>
</dbReference>
<dbReference type="PANTHER" id="PTHR12546">
    <property type="entry name" value="FER-1-LIKE"/>
    <property type="match status" value="1"/>
</dbReference>
<comment type="subcellular location">
    <subcellularLocation>
        <location evidence="1">Membrane</location>
        <topology evidence="1">Single-pass membrane protein</topology>
    </subcellularLocation>
</comment>
<evidence type="ECO:0000256" key="1">
    <source>
        <dbReference type="ARBA" id="ARBA00004167"/>
    </source>
</evidence>
<evidence type="ECO:0000256" key="5">
    <source>
        <dbReference type="ARBA" id="ARBA00023136"/>
    </source>
</evidence>
<feature type="non-terminal residue" evidence="8">
    <location>
        <position position="347"/>
    </location>
</feature>
<dbReference type="GO" id="GO:0016020">
    <property type="term" value="C:membrane"/>
    <property type="evidence" value="ECO:0007669"/>
    <property type="project" value="UniProtKB-SubCell"/>
</dbReference>
<sequence length="347" mass="38881">MALLLHLICVGPFRGRGDRVAKVTFRGVAHYTKILEGVEEDAYFDETFEWPVASPIEGNEYVEVQVYNYSKVFSNRLIGTFRMVLQKLIQEGQLSITETLLDANNTVINTEVDLELKYQAPDGTVGNWMREEFHFPQEDDDTVSLLSSNSRYSTNSKGIFGKKKAPSKHGGRSTRGVDSVSQYGSRMSLGSTDEIHIKDGGGGSQDNVSMTSVNQNVTNKKSKPTPVIETGSQKAQDFQICITIIEARQLAGLNMDPVVSVQIGEERKFTSQKESTNCPYYNEYFVFDFHMSPDMLFDKIITLSVLHSRNLLRSGTMVGSFKLDVGTVYDAPDHQFCHKWALLTNPE</sequence>
<dbReference type="Pfam" id="PF00168">
    <property type="entry name" value="C2"/>
    <property type="match status" value="2"/>
</dbReference>
<keyword evidence="5" id="KW-0472">Membrane</keyword>
<dbReference type="EMBL" id="OV696687">
    <property type="protein sequence ID" value="CAH1252871.1"/>
    <property type="molecule type" value="Genomic_DNA"/>
</dbReference>
<dbReference type="CDD" id="cd04011">
    <property type="entry name" value="C2B_Ferlin"/>
    <property type="match status" value="1"/>
</dbReference>
<organism evidence="8 9">
    <name type="scientific">Branchiostoma lanceolatum</name>
    <name type="common">Common lancelet</name>
    <name type="synonym">Amphioxus lanceolatum</name>
    <dbReference type="NCBI Taxonomy" id="7740"/>
    <lineage>
        <taxon>Eukaryota</taxon>
        <taxon>Metazoa</taxon>
        <taxon>Chordata</taxon>
        <taxon>Cephalochordata</taxon>
        <taxon>Leptocardii</taxon>
        <taxon>Amphioxiformes</taxon>
        <taxon>Branchiostomatidae</taxon>
        <taxon>Branchiostoma</taxon>
    </lineage>
</organism>
<keyword evidence="2" id="KW-0812">Transmembrane</keyword>
<dbReference type="SMART" id="SM00239">
    <property type="entry name" value="C2"/>
    <property type="match status" value="2"/>
</dbReference>
<reference evidence="8" key="1">
    <citation type="submission" date="2022-01" db="EMBL/GenBank/DDBJ databases">
        <authorList>
            <person name="Braso-Vives M."/>
        </authorList>
    </citation>
    <scope>NUCLEOTIDE SEQUENCE</scope>
</reference>
<accession>A0A8J9ZE16</accession>
<proteinExistence type="predicted"/>
<name>A0A8J9ZE16_BRALA</name>
<evidence type="ECO:0000256" key="6">
    <source>
        <dbReference type="SAM" id="MobiDB-lite"/>
    </source>
</evidence>
<protein>
    <submittedName>
        <fullName evidence="8">OTOF protein</fullName>
    </submittedName>
</protein>
<dbReference type="InterPro" id="IPR035892">
    <property type="entry name" value="C2_domain_sf"/>
</dbReference>
<dbReference type="InterPro" id="IPR037721">
    <property type="entry name" value="Ferlin"/>
</dbReference>
<dbReference type="FunFam" id="2.60.40.150:FF:000138">
    <property type="entry name" value="Fer-1-like family member 6"/>
    <property type="match status" value="1"/>
</dbReference>
<dbReference type="InterPro" id="IPR037726">
    <property type="entry name" value="C2A_Ferlin"/>
</dbReference>
<feature type="compositionally biased region" description="Polar residues" evidence="6">
    <location>
        <begin position="179"/>
        <end position="191"/>
    </location>
</feature>
<dbReference type="Gene3D" id="2.60.40.150">
    <property type="entry name" value="C2 domain"/>
    <property type="match status" value="2"/>
</dbReference>
<evidence type="ECO:0000256" key="4">
    <source>
        <dbReference type="ARBA" id="ARBA00022989"/>
    </source>
</evidence>
<dbReference type="OrthoDB" id="270970at2759"/>